<dbReference type="SUPFAM" id="SSF55729">
    <property type="entry name" value="Acyl-CoA N-acyltransferases (Nat)"/>
    <property type="match status" value="1"/>
</dbReference>
<gene>
    <name evidence="5" type="ORF">C1SCF055_LOCUS360</name>
</gene>
<keyword evidence="3" id="KW-1133">Transmembrane helix</keyword>
<keyword evidence="7" id="KW-1185">Reference proteome</keyword>
<proteinExistence type="predicted"/>
<dbReference type="InterPro" id="IPR000182">
    <property type="entry name" value="GNAT_dom"/>
</dbReference>
<dbReference type="Gene3D" id="3.40.630.30">
    <property type="match status" value="1"/>
</dbReference>
<evidence type="ECO:0000256" key="3">
    <source>
        <dbReference type="SAM" id="Phobius"/>
    </source>
</evidence>
<evidence type="ECO:0000256" key="2">
    <source>
        <dbReference type="ARBA" id="ARBA00023315"/>
    </source>
</evidence>
<reference evidence="5" key="1">
    <citation type="submission" date="2022-10" db="EMBL/GenBank/DDBJ databases">
        <authorList>
            <person name="Chen Y."/>
            <person name="Dougan E. K."/>
            <person name="Chan C."/>
            <person name="Rhodes N."/>
            <person name="Thang M."/>
        </authorList>
    </citation>
    <scope>NUCLEOTIDE SEQUENCE</scope>
</reference>
<evidence type="ECO:0000313" key="7">
    <source>
        <dbReference type="Proteomes" id="UP001152797"/>
    </source>
</evidence>
<dbReference type="PROSITE" id="PS51186">
    <property type="entry name" value="GNAT"/>
    <property type="match status" value="1"/>
</dbReference>
<feature type="transmembrane region" description="Helical" evidence="3">
    <location>
        <begin position="2229"/>
        <end position="2246"/>
    </location>
</feature>
<dbReference type="InterPro" id="IPR006464">
    <property type="entry name" value="AcTrfase_RimI/Ard1"/>
</dbReference>
<feature type="domain" description="N-acetyltransferase" evidence="4">
    <location>
        <begin position="2318"/>
        <end position="2462"/>
    </location>
</feature>
<dbReference type="EMBL" id="CAMXCT020000001">
    <property type="protein sequence ID" value="CAL1125145.1"/>
    <property type="molecule type" value="Genomic_DNA"/>
</dbReference>
<dbReference type="EMBL" id="CAMXCT030000001">
    <property type="protein sequence ID" value="CAL4759082.1"/>
    <property type="molecule type" value="Genomic_DNA"/>
</dbReference>
<dbReference type="GO" id="GO:0008080">
    <property type="term" value="F:N-acetyltransferase activity"/>
    <property type="evidence" value="ECO:0007669"/>
    <property type="project" value="InterPro"/>
</dbReference>
<dbReference type="InterPro" id="IPR050832">
    <property type="entry name" value="Bact_Acetyltransf"/>
</dbReference>
<accession>A0A9P1BG27</accession>
<protein>
    <submittedName>
        <fullName evidence="6">[ribosomal protein bS18]-alanine N-acetyltransferase (Acetylating enzyme for N-terminus o f ribosomal protein bS18)</fullName>
    </submittedName>
</protein>
<keyword evidence="3" id="KW-0812">Transmembrane</keyword>
<feature type="transmembrane region" description="Helical" evidence="3">
    <location>
        <begin position="2198"/>
        <end position="2217"/>
    </location>
</feature>
<sequence length="2478" mass="271969">MTRRGASGALAPRITVARHEAQLVGDDLVEGSGTLEIEHLGEDPALLVLNPCEVAISEVRWENSIFPVQMGLDPRGRWVVVVPGSGTLHLTWSRRLLDVGPSVYKLPLPLPSGAMATLKLELPAEFEVTGEHASVEALCESDDELAADERSWQCAFDAAKDSALLLRQVRGEESPARSATVSQLLAYQVTPEGLALNCELLLDVGNQSLTQLELELDAPLQLASATLDQRALRWKASETTGPVQRVTLELEEPVVETARVQLLALAPLDRDRLAQFPRIRVRDILWRQGSIRLAALSSLVIDDLETHGCRQISSEADTDGQQFEFQMFSADGHVDALVRQREQRVQVSSASTVVLGVNEIRNTISVEFTASEGRRFELSAEVLPGWQVVSLASDPPGAVDSWRIEPAGEAADQLLIRLSQGLSVQQPLRLVVDARRAAPARGTPIGVSELETLRFNEADRGDQLIELRAEDGSRLTFLAAENATPTSFADLTAAQRRLFSKEVTAPVYSIGRDTELVVALSPQQPRYSVAIDAKLVIEGKEAVEQTVFRITPDTQPLQRLLVRFSKPTTTKRNWSLAGLLGEPVEVLPPTEEELQRLGSAAGESAAIEFSEPQTVPFELWSVRSLDATSAVELGLATVPDATEQTGRITIEAAPSQSIAIGRSRLELEIPQDIENGRYTNTRASYRFDPQTDFDPARPVVLTIETNPEDRGSSDLIVWSSRVDSTLEVSGRGMHTARYWLENSGQSELKLTVPEGCQVNGVWVDGLPISRRVTEDALIVALPASLRYVEVLVQLESSGAPLGLTSVRTAVWPEPDAPVLSRESTISVPVEYELYPAGSGQSSSGVSGVSWTQRLFGPLGRSPEEEAFGPAELEGWLSSVSQAATTDTNSGLNALLARLGVAIESTMVTSDSADGGTATWGQLLETWNAVAESEQTPLLIDVHALAAVGMNAETPLLPVARSVPRNQTLALLHRSQLMLVLHGRTVILTSAAANAAEAWRGEPVYGNTVVRDRGTDWNEAIEQAEAGLPARLAPVAGWKLRSYLPWGGSGGVGIESELGRVNTISTADPNVAVRYRLVDETRLNLIGGALFLAVLAVSLWRGRRYLPVCVVLTVLFASAALVVPAWLVPVSSAMLLGALVFWGIYLLVPAGEVRQETSLSQFGRPAMNVARSFLLLALLFAVGHGEQSSAQDGVNQAAEKKSTPWIFVPVDEDGKPTGDRYHVPLEFDRRLRAFVSMATEKPQGWMLGEVNYRAAFTWDASGTRLQLESLRAVYQFEVLDALSTVQLPLPGGAGISSTVSARRNGSAMELPYDSDTLTFAVPVVRRGSHELEVSLAAMVEEGVMASGFSMPIPQVPTSKVVVELPADAPELEIDSALGRVTRSADALKVEADLGGSEFLTLSWPNTAMRREMQPSSEVDELVWIRIDPDAVLVQAQFHLRVTSGSVNQLDVEVDPRLRLLPMVGDDSVVSKAEYVGDDEQLIRFHLDPPVTDEATIEASFLLRNVSAIGRLNLPEMAVVGQRRRQRLLAVSLAPIFRADRAEGNGFDEVPTADYLALWGEAAKVPDLSYRLATSDVEWSLPLRTAAPRVTATESLTVEFQRNHAEVELLVDLEAEVGSTFQLEVRAPESLEVELVSTAVEPLVRRWTRLPSGDIAVFLDGAMTGPQQLRLRGTLPTPAEGKFVIPDMGMIGCEMTERRIDVYRRPSVLVTPQVAEAFSGELIDVPAATTSPRRLVASMVGNAVLRELPVELAVNQPQAEVTLVTSLVRTEELWKAEVDCLLEVRQGLVDLLKLEVPENWEAPLQLDPPLPHWIVPASGQRPAMLMIRPNAAIDRQLRLRITSALDISSGQRVTAPTVAAVDVQRSRSFIRLPDLAATQRLEWETRGLLPSVLPDVMLESEGARMQQAGTVYEVVGNDVQAVLRSTSKGNEEPVVWLAQVGVVMHADDACYGVATFDIDPSGAESCPLELPEGYELLRARLGDHPATYTQKGPGQWEVMLGASDLPQQLEVLYRRTSDETGTGGMAAPTLGTLPVQRTIWTTYTAPGASFVPENSAADFERSLEFDLIRLGSLESSMRAATEVQVEHPADEIERWAEPWLRRWMEARAQLEQKLRLSPAVQENPALRAEITLLDVEHAEAIDALKLGELNERLSQEQALGAFTSDLFEVSTLPEYVVHQVSSDGRLSELALVPRGGLASGLWRILAIVAAAVFGTWWLLSFDRRVRLLRFTRRWSLSLIVTGGILWWLFLSPSWLGWVVVIAALWYAVKPRASGTASSMPRSARGRICLRAALLGFRNFAVWPTRKEAAMSLAPHQELRVHIRWMIRRDMPEVLDIESESFEFPWLEDDFIRCLRQRNCIGMVAEHEDKVVGFMIYELHKTRLHILNFAVAEAYRMQGVGRQMASKLISKLSQQRRSRIVLEVRETNLPAQLFFKHQGFRAVTVLRDFYDDTPEDAYIMQYRCRDNSAEVDPGQIRRMAG</sequence>
<evidence type="ECO:0000313" key="6">
    <source>
        <dbReference type="EMBL" id="CAL4759082.1"/>
    </source>
</evidence>
<dbReference type="Proteomes" id="UP001152797">
    <property type="component" value="Unassembled WGS sequence"/>
</dbReference>
<dbReference type="InterPro" id="IPR016181">
    <property type="entry name" value="Acyl_CoA_acyltransferase"/>
</dbReference>
<dbReference type="Pfam" id="PF00583">
    <property type="entry name" value="Acetyltransf_1"/>
    <property type="match status" value="1"/>
</dbReference>
<feature type="transmembrane region" description="Helical" evidence="3">
    <location>
        <begin position="1082"/>
        <end position="1099"/>
    </location>
</feature>
<dbReference type="EMBL" id="CAMXCT010000001">
    <property type="protein sequence ID" value="CAI3971770.1"/>
    <property type="molecule type" value="Genomic_DNA"/>
</dbReference>
<feature type="transmembrane region" description="Helical" evidence="3">
    <location>
        <begin position="1104"/>
        <end position="1126"/>
    </location>
</feature>
<evidence type="ECO:0000256" key="1">
    <source>
        <dbReference type="ARBA" id="ARBA00022679"/>
    </source>
</evidence>
<organism evidence="5">
    <name type="scientific">Cladocopium goreaui</name>
    <dbReference type="NCBI Taxonomy" id="2562237"/>
    <lineage>
        <taxon>Eukaryota</taxon>
        <taxon>Sar</taxon>
        <taxon>Alveolata</taxon>
        <taxon>Dinophyceae</taxon>
        <taxon>Suessiales</taxon>
        <taxon>Symbiodiniaceae</taxon>
        <taxon>Cladocopium</taxon>
    </lineage>
</organism>
<comment type="caution">
    <text evidence="5">The sequence shown here is derived from an EMBL/GenBank/DDBJ whole genome shotgun (WGS) entry which is preliminary data.</text>
</comment>
<reference evidence="6 7" key="2">
    <citation type="submission" date="2024-05" db="EMBL/GenBank/DDBJ databases">
        <authorList>
            <person name="Chen Y."/>
            <person name="Shah S."/>
            <person name="Dougan E. K."/>
            <person name="Thang M."/>
            <person name="Chan C."/>
        </authorList>
    </citation>
    <scope>NUCLEOTIDE SEQUENCE [LARGE SCALE GENOMIC DNA]</scope>
</reference>
<evidence type="ECO:0000259" key="4">
    <source>
        <dbReference type="PROSITE" id="PS51186"/>
    </source>
</evidence>
<dbReference type="OrthoDB" id="41532at2759"/>
<keyword evidence="3" id="KW-0472">Membrane</keyword>
<keyword evidence="1" id="KW-0808">Transferase</keyword>
<dbReference type="CDD" id="cd04301">
    <property type="entry name" value="NAT_SF"/>
    <property type="match status" value="1"/>
</dbReference>
<dbReference type="NCBIfam" id="TIGR01575">
    <property type="entry name" value="rimI"/>
    <property type="match status" value="1"/>
</dbReference>
<dbReference type="PANTHER" id="PTHR43877">
    <property type="entry name" value="AMINOALKYLPHOSPHONATE N-ACETYLTRANSFERASE-RELATED-RELATED"/>
    <property type="match status" value="1"/>
</dbReference>
<evidence type="ECO:0000313" key="5">
    <source>
        <dbReference type="EMBL" id="CAI3971770.1"/>
    </source>
</evidence>
<name>A0A9P1BG27_9DINO</name>
<keyword evidence="2" id="KW-0012">Acyltransferase</keyword>